<dbReference type="KEGG" id="meme:HYG87_08670"/>
<dbReference type="Gene3D" id="2.60.120.1040">
    <property type="entry name" value="ZPR1, A/B domain"/>
    <property type="match status" value="1"/>
</dbReference>
<accession>A0A8T8K5H4</accession>
<reference evidence="6" key="1">
    <citation type="submission" date="2020-07" db="EMBL/GenBank/DDBJ databases">
        <title>Methanobacterium. sp. MethCan genome.</title>
        <authorList>
            <person name="Postec A."/>
            <person name="Quemeneur M."/>
        </authorList>
    </citation>
    <scope>NUCLEOTIDE SEQUENCE</scope>
    <source>
        <strain evidence="6">MethCAN</strain>
    </source>
</reference>
<dbReference type="InterPro" id="IPR042452">
    <property type="entry name" value="ZPR1_Znf1/2"/>
</dbReference>
<keyword evidence="2" id="KW-0479">Metal-binding</keyword>
<organism evidence="6 7">
    <name type="scientific">Methanobacterium alkalithermotolerans</name>
    <dbReference type="NCBI Taxonomy" id="2731220"/>
    <lineage>
        <taxon>Archaea</taxon>
        <taxon>Methanobacteriati</taxon>
        <taxon>Methanobacteriota</taxon>
        <taxon>Methanomada group</taxon>
        <taxon>Methanobacteria</taxon>
        <taxon>Methanobacteriales</taxon>
        <taxon>Methanobacteriaceae</taxon>
        <taxon>Methanobacterium</taxon>
    </lineage>
</organism>
<sequence>MKMDCPICQGQKCMDAITRTEEVPYFGEIMESTLLCSSCGYKHSDVICLDQKDPVRYSIEIDSSKLSARLVKSQSATLSIPELGLKVEPGPKSLGYVSNVEGVIDRFQKAVKTAMNLFEDDESQKNAKIILEELQKVRKGEKKVELILEDPFGQSSIMHQEASHRKLEEDEIKNLKTGFFTLSPDEIDSS</sequence>
<keyword evidence="3" id="KW-0863">Zinc-finger</keyword>
<dbReference type="InterPro" id="IPR042451">
    <property type="entry name" value="ZPR1_A/B_dom"/>
</dbReference>
<keyword evidence="4" id="KW-0862">Zinc</keyword>
<evidence type="ECO:0000313" key="6">
    <source>
        <dbReference type="EMBL" id="QUH23826.1"/>
    </source>
</evidence>
<keyword evidence="7" id="KW-1185">Reference proteome</keyword>
<dbReference type="SMART" id="SM00709">
    <property type="entry name" value="Zpr1"/>
    <property type="match status" value="1"/>
</dbReference>
<dbReference type="AlphaFoldDB" id="A0A8T8K5H4"/>
<evidence type="ECO:0000256" key="3">
    <source>
        <dbReference type="ARBA" id="ARBA00022771"/>
    </source>
</evidence>
<dbReference type="InterPro" id="IPR056180">
    <property type="entry name" value="ZPR1_jr_dom"/>
</dbReference>
<comment type="similarity">
    <text evidence="1">Belongs to the ZPR1 family.</text>
</comment>
<gene>
    <name evidence="6" type="ORF">HYG87_08670</name>
</gene>
<evidence type="ECO:0000259" key="5">
    <source>
        <dbReference type="SMART" id="SM00709"/>
    </source>
</evidence>
<dbReference type="NCBIfam" id="TIGR00310">
    <property type="entry name" value="ZPR1_znf"/>
    <property type="match status" value="1"/>
</dbReference>
<dbReference type="RefSeq" id="WP_211532783.1">
    <property type="nucleotide sequence ID" value="NZ_CP058560.1"/>
</dbReference>
<dbReference type="InterPro" id="IPR004470">
    <property type="entry name" value="ZPR1-like_arc"/>
</dbReference>
<dbReference type="Pfam" id="PF22794">
    <property type="entry name" value="jr-ZPR1"/>
    <property type="match status" value="1"/>
</dbReference>
<dbReference type="GeneID" id="64820833"/>
<dbReference type="Proteomes" id="UP000681041">
    <property type="component" value="Chromosome"/>
</dbReference>
<protein>
    <submittedName>
        <fullName evidence="6">ZPR1 zinc finger domain-containing protein</fullName>
    </submittedName>
</protein>
<dbReference type="PANTHER" id="PTHR10876:SF0">
    <property type="entry name" value="ZINC FINGER PROTEIN ZPR1"/>
    <property type="match status" value="1"/>
</dbReference>
<dbReference type="InterPro" id="IPR004457">
    <property type="entry name" value="Znf_ZPR1"/>
</dbReference>
<evidence type="ECO:0000256" key="1">
    <source>
        <dbReference type="ARBA" id="ARBA00008354"/>
    </source>
</evidence>
<dbReference type="OrthoDB" id="14924at2157"/>
<evidence type="ECO:0000313" key="7">
    <source>
        <dbReference type="Proteomes" id="UP000681041"/>
    </source>
</evidence>
<dbReference type="PANTHER" id="PTHR10876">
    <property type="entry name" value="ZINC FINGER PROTEIN ZPR1"/>
    <property type="match status" value="1"/>
</dbReference>
<name>A0A8T8K5H4_9EURY</name>
<evidence type="ECO:0000256" key="2">
    <source>
        <dbReference type="ARBA" id="ARBA00022723"/>
    </source>
</evidence>
<dbReference type="NCBIfam" id="TIGR00340">
    <property type="entry name" value="zpr1_rel"/>
    <property type="match status" value="1"/>
</dbReference>
<dbReference type="EMBL" id="CP058560">
    <property type="protein sequence ID" value="QUH23826.1"/>
    <property type="molecule type" value="Genomic_DNA"/>
</dbReference>
<dbReference type="InterPro" id="IPR040141">
    <property type="entry name" value="ZPR1"/>
</dbReference>
<proteinExistence type="inferred from homology"/>
<evidence type="ECO:0000256" key="4">
    <source>
        <dbReference type="ARBA" id="ARBA00022833"/>
    </source>
</evidence>
<feature type="domain" description="Zinc finger ZPR1-type" evidence="5">
    <location>
        <begin position="3"/>
        <end position="159"/>
    </location>
</feature>
<dbReference type="Gene3D" id="2.20.25.420">
    <property type="entry name" value="ZPR1, zinc finger domain"/>
    <property type="match status" value="1"/>
</dbReference>
<dbReference type="GO" id="GO:0008270">
    <property type="term" value="F:zinc ion binding"/>
    <property type="evidence" value="ECO:0007669"/>
    <property type="project" value="UniProtKB-KW"/>
</dbReference>